<name>D1PLA6_9FIRM</name>
<dbReference type="HOGENOM" id="CLU_123238_0_0_9"/>
<dbReference type="InterPro" id="IPR010540">
    <property type="entry name" value="CmpB_TMEM229"/>
</dbReference>
<keyword evidence="1" id="KW-0812">Transmembrane</keyword>
<dbReference type="OrthoDB" id="1752779at2"/>
<proteinExistence type="predicted"/>
<dbReference type="RefSeq" id="WP_007046544.1">
    <property type="nucleotide sequence ID" value="NZ_GG704769.1"/>
</dbReference>
<feature type="transmembrane region" description="Helical" evidence="1">
    <location>
        <begin position="103"/>
        <end position="121"/>
    </location>
</feature>
<gene>
    <name evidence="2" type="ORF">SUBVAR_05144</name>
</gene>
<keyword evidence="1" id="KW-1133">Transmembrane helix</keyword>
<dbReference type="Pfam" id="PF06541">
    <property type="entry name" value="ABC_trans_CmpB"/>
    <property type="match status" value="1"/>
</dbReference>
<keyword evidence="1" id="KW-0472">Membrane</keyword>
<evidence type="ECO:0000313" key="2">
    <source>
        <dbReference type="EMBL" id="EFB76764.1"/>
    </source>
</evidence>
<dbReference type="AlphaFoldDB" id="D1PLA6"/>
<accession>D1PLA6</accession>
<evidence type="ECO:0000256" key="1">
    <source>
        <dbReference type="SAM" id="Phobius"/>
    </source>
</evidence>
<dbReference type="eggNOG" id="COG4905">
    <property type="taxonomic scope" value="Bacteria"/>
</dbReference>
<dbReference type="Proteomes" id="UP000003438">
    <property type="component" value="Unassembled WGS sequence"/>
</dbReference>
<evidence type="ECO:0000313" key="3">
    <source>
        <dbReference type="Proteomes" id="UP000003438"/>
    </source>
</evidence>
<reference evidence="2" key="1">
    <citation type="submission" date="2009-12" db="EMBL/GenBank/DDBJ databases">
        <authorList>
            <person name="Weinstock G."/>
            <person name="Sodergren E."/>
            <person name="Clifton S."/>
            <person name="Fulton L."/>
            <person name="Fulton B."/>
            <person name="Courtney L."/>
            <person name="Fronick C."/>
            <person name="Harrison M."/>
            <person name="Strong C."/>
            <person name="Farmer C."/>
            <person name="Delahaunty K."/>
            <person name="Markovic C."/>
            <person name="Hall O."/>
            <person name="Minx P."/>
            <person name="Tomlinson C."/>
            <person name="Mitreva M."/>
            <person name="Nelson J."/>
            <person name="Hou S."/>
            <person name="Wollam A."/>
            <person name="Pepin K.H."/>
            <person name="Johnson M."/>
            <person name="Bhonagiri V."/>
            <person name="Nash W.E."/>
            <person name="Warren W."/>
            <person name="Chinwalla A."/>
            <person name="Mardis E.R."/>
            <person name="Wilson R.K."/>
        </authorList>
    </citation>
    <scope>NUCLEOTIDE SEQUENCE [LARGE SCALE GENOMIC DNA]</scope>
    <source>
        <strain evidence="2">DSM 15176</strain>
    </source>
</reference>
<feature type="transmembrane region" description="Helical" evidence="1">
    <location>
        <begin position="57"/>
        <end position="83"/>
    </location>
</feature>
<sequence length="135" mass="15411">MLAKYAFLAWFGGSTYCALEVIWRGYSHWTMLVLAAVVFIVIGAMNEVWSWQTSLALQVVTGTALATALEFITGCIVNLWLGWDVWDYSDMSGNLMGQICPQYTLLWAVLVLVAILLDDYIRWRFFGEEKPHYTL</sequence>
<feature type="transmembrane region" description="Helical" evidence="1">
    <location>
        <begin position="27"/>
        <end position="45"/>
    </location>
</feature>
<comment type="caution">
    <text evidence="2">The sequence shown here is derived from an EMBL/GenBank/DDBJ whole genome shotgun (WGS) entry which is preliminary data.</text>
</comment>
<keyword evidence="3" id="KW-1185">Reference proteome</keyword>
<dbReference type="STRING" id="411471.SUBVAR_05144"/>
<dbReference type="EMBL" id="ACBY02000020">
    <property type="protein sequence ID" value="EFB76764.1"/>
    <property type="molecule type" value="Genomic_DNA"/>
</dbReference>
<organism evidence="2 3">
    <name type="scientific">Subdoligranulum variabile DSM 15176</name>
    <dbReference type="NCBI Taxonomy" id="411471"/>
    <lineage>
        <taxon>Bacteria</taxon>
        <taxon>Bacillati</taxon>
        <taxon>Bacillota</taxon>
        <taxon>Clostridia</taxon>
        <taxon>Eubacteriales</taxon>
        <taxon>Oscillospiraceae</taxon>
        <taxon>Subdoligranulum</taxon>
    </lineage>
</organism>
<protein>
    <submittedName>
        <fullName evidence="2">Uncharacterized protein</fullName>
    </submittedName>
</protein>